<accession>A0ACC0M2L8</accession>
<name>A0ACC0M2L8_RHOML</name>
<organism evidence="1 2">
    <name type="scientific">Rhododendron molle</name>
    <name type="common">Chinese azalea</name>
    <name type="synonym">Azalea mollis</name>
    <dbReference type="NCBI Taxonomy" id="49168"/>
    <lineage>
        <taxon>Eukaryota</taxon>
        <taxon>Viridiplantae</taxon>
        <taxon>Streptophyta</taxon>
        <taxon>Embryophyta</taxon>
        <taxon>Tracheophyta</taxon>
        <taxon>Spermatophyta</taxon>
        <taxon>Magnoliopsida</taxon>
        <taxon>eudicotyledons</taxon>
        <taxon>Gunneridae</taxon>
        <taxon>Pentapetalae</taxon>
        <taxon>asterids</taxon>
        <taxon>Ericales</taxon>
        <taxon>Ericaceae</taxon>
        <taxon>Ericoideae</taxon>
        <taxon>Rhodoreae</taxon>
        <taxon>Rhododendron</taxon>
    </lineage>
</organism>
<dbReference type="EMBL" id="CM046397">
    <property type="protein sequence ID" value="KAI8535175.1"/>
    <property type="molecule type" value="Genomic_DNA"/>
</dbReference>
<dbReference type="Proteomes" id="UP001062846">
    <property type="component" value="Chromosome 10"/>
</dbReference>
<evidence type="ECO:0000313" key="1">
    <source>
        <dbReference type="EMBL" id="KAI8535175.1"/>
    </source>
</evidence>
<keyword evidence="2" id="KW-1185">Reference proteome</keyword>
<reference evidence="1" key="1">
    <citation type="submission" date="2022-02" db="EMBL/GenBank/DDBJ databases">
        <title>Plant Genome Project.</title>
        <authorList>
            <person name="Zhang R.-G."/>
        </authorList>
    </citation>
    <scope>NUCLEOTIDE SEQUENCE</scope>
    <source>
        <tissue evidence="1">Leaves</tissue>
    </source>
</reference>
<evidence type="ECO:0000313" key="2">
    <source>
        <dbReference type="Proteomes" id="UP001062846"/>
    </source>
</evidence>
<protein>
    <submittedName>
        <fullName evidence="1">Uncharacterized protein</fullName>
    </submittedName>
</protein>
<proteinExistence type="predicted"/>
<comment type="caution">
    <text evidence="1">The sequence shown here is derived from an EMBL/GenBank/DDBJ whole genome shotgun (WGS) entry which is preliminary data.</text>
</comment>
<gene>
    <name evidence="1" type="ORF">RHMOL_Rhmol10G0154100</name>
</gene>
<sequence length="137" mass="15015">MMNQCMLMFPRSNDTLGMEVSHMRRELLYPVHLLISHKHRKKTLVPHLVLFSLSLFSSSVPSSPPPHLTSTPWTSPPPPPPTRTASGSPSDNPDPKPIKDPNPAGTRTRNPGSTRTRPRSSSSSSPTPTSNPIFVFG</sequence>